<dbReference type="Proteomes" id="UP000198418">
    <property type="component" value="Unassembled WGS sequence"/>
</dbReference>
<protein>
    <submittedName>
        <fullName evidence="1">Uncharacterized protein</fullName>
    </submittedName>
</protein>
<gene>
    <name evidence="1" type="ORF">SAMN06265338_10191</name>
</gene>
<dbReference type="RefSeq" id="WP_176440401.1">
    <property type="nucleotide sequence ID" value="NZ_FYDG01000001.1"/>
</dbReference>
<sequence length="98" mass="9837">MKKVFLLGVVFAGALTLGGCGHTRDERTVNGAAVGAASGAVIGGLASHSAGGAVAGALLGGAAGGIIGANSNPPPPRRRCAEWEEDYYGRRHCIGWYD</sequence>
<organism evidence="1 2">
    <name type="scientific">Rhodoblastus acidophilus</name>
    <name type="common">Rhodopseudomonas acidophila</name>
    <dbReference type="NCBI Taxonomy" id="1074"/>
    <lineage>
        <taxon>Bacteria</taxon>
        <taxon>Pseudomonadati</taxon>
        <taxon>Pseudomonadota</taxon>
        <taxon>Alphaproteobacteria</taxon>
        <taxon>Hyphomicrobiales</taxon>
        <taxon>Rhodoblastaceae</taxon>
        <taxon>Rhodoblastus</taxon>
    </lineage>
</organism>
<reference evidence="2" key="1">
    <citation type="submission" date="2017-06" db="EMBL/GenBank/DDBJ databases">
        <authorList>
            <person name="Varghese N."/>
            <person name="Submissions S."/>
        </authorList>
    </citation>
    <scope>NUCLEOTIDE SEQUENCE [LARGE SCALE GENOMIC DNA]</scope>
    <source>
        <strain evidence="2">DSM 137</strain>
    </source>
</reference>
<accession>A0A212PX07</accession>
<dbReference type="EMBL" id="FYDG01000001">
    <property type="protein sequence ID" value="SNB51506.1"/>
    <property type="molecule type" value="Genomic_DNA"/>
</dbReference>
<name>A0A212PX07_RHOAC</name>
<keyword evidence="2" id="KW-1185">Reference proteome</keyword>
<evidence type="ECO:0000313" key="1">
    <source>
        <dbReference type="EMBL" id="SNB51506.1"/>
    </source>
</evidence>
<evidence type="ECO:0000313" key="2">
    <source>
        <dbReference type="Proteomes" id="UP000198418"/>
    </source>
</evidence>
<dbReference type="AlphaFoldDB" id="A0A212PX07"/>
<dbReference type="PROSITE" id="PS51257">
    <property type="entry name" value="PROKAR_LIPOPROTEIN"/>
    <property type="match status" value="1"/>
</dbReference>
<proteinExistence type="predicted"/>